<dbReference type="PANTHER" id="PTHR10806">
    <property type="entry name" value="SIGNAL PEPTIDASE COMPLEX CATALYTIC SUBUNIT SEC11"/>
    <property type="match status" value="1"/>
</dbReference>
<dbReference type="InterPro" id="IPR019756">
    <property type="entry name" value="Pept_S26A_signal_pept_1_Ser-AS"/>
</dbReference>
<reference evidence="13 14" key="1">
    <citation type="journal article" date="2013" name="Genome Announc.">
        <title>Complete Genome Sequence of Leifsonia xyli subsp. cynodontis Strain DSM46306, a Gram-Positive Bacterial Pathogen of Grasses.</title>
        <authorList>
            <person name="Monteiro-Vitorello C.B."/>
            <person name="Zerillo M.M."/>
            <person name="Van Sluys M.A."/>
            <person name="Camargo L.E."/>
            <person name="Kitajima J.P."/>
        </authorList>
    </citation>
    <scope>NUCLEOTIDE SEQUENCE [LARGE SCALE GENOMIC DNA]</scope>
    <source>
        <strain evidence="13 14">DSM 46306</strain>
    </source>
</reference>
<evidence type="ECO:0000256" key="12">
    <source>
        <dbReference type="SAM" id="Phobius"/>
    </source>
</evidence>
<dbReference type="EMBL" id="CP006734">
    <property type="protein sequence ID" value="AGW40534.1"/>
    <property type="molecule type" value="Genomic_DNA"/>
</dbReference>
<dbReference type="GO" id="GO:0016020">
    <property type="term" value="C:membrane"/>
    <property type="evidence" value="ECO:0007669"/>
    <property type="project" value="UniProtKB-UniRule"/>
</dbReference>
<organism evidence="13 14">
    <name type="scientific">Leifsonia xyli subsp. cynodontis DSM 46306</name>
    <dbReference type="NCBI Taxonomy" id="1389489"/>
    <lineage>
        <taxon>Bacteria</taxon>
        <taxon>Bacillati</taxon>
        <taxon>Actinomycetota</taxon>
        <taxon>Actinomycetes</taxon>
        <taxon>Micrococcales</taxon>
        <taxon>Microbacteriaceae</taxon>
        <taxon>Leifsonia</taxon>
    </lineage>
</organism>
<comment type="subcellular location">
    <subcellularLocation>
        <location evidence="1">Endoplasmic reticulum membrane</location>
        <topology evidence="1">Single-pass type II membrane protein</topology>
    </subcellularLocation>
</comment>
<evidence type="ECO:0000256" key="8">
    <source>
        <dbReference type="ARBA" id="ARBA00023136"/>
    </source>
</evidence>
<evidence type="ECO:0000256" key="1">
    <source>
        <dbReference type="ARBA" id="ARBA00004648"/>
    </source>
</evidence>
<dbReference type="STRING" id="1389489.O159_03110"/>
<keyword evidence="14" id="KW-1185">Reference proteome</keyword>
<evidence type="ECO:0000256" key="2">
    <source>
        <dbReference type="ARBA" id="ARBA00022670"/>
    </source>
</evidence>
<keyword evidence="8 12" id="KW-0472">Membrane</keyword>
<accession>U3P501</accession>
<dbReference type="PROSITE" id="PS00501">
    <property type="entry name" value="SPASE_I_1"/>
    <property type="match status" value="1"/>
</dbReference>
<dbReference type="GO" id="GO:0009003">
    <property type="term" value="F:signal peptidase activity"/>
    <property type="evidence" value="ECO:0007669"/>
    <property type="project" value="UniProtKB-EC"/>
</dbReference>
<dbReference type="GO" id="GO:0006465">
    <property type="term" value="P:signal peptide processing"/>
    <property type="evidence" value="ECO:0007669"/>
    <property type="project" value="UniProtKB-UniRule"/>
</dbReference>
<dbReference type="GO" id="GO:0004252">
    <property type="term" value="F:serine-type endopeptidase activity"/>
    <property type="evidence" value="ECO:0007669"/>
    <property type="project" value="UniProtKB-UniRule"/>
</dbReference>
<evidence type="ECO:0000256" key="3">
    <source>
        <dbReference type="ARBA" id="ARBA00022692"/>
    </source>
</evidence>
<keyword evidence="4" id="KW-0378">Hydrolase</keyword>
<evidence type="ECO:0000256" key="7">
    <source>
        <dbReference type="ARBA" id="ARBA00022989"/>
    </source>
</evidence>
<evidence type="ECO:0000313" key="13">
    <source>
        <dbReference type="EMBL" id="AGW40534.1"/>
    </source>
</evidence>
<evidence type="ECO:0000256" key="11">
    <source>
        <dbReference type="NCBIfam" id="TIGR02228"/>
    </source>
</evidence>
<dbReference type="EC" id="3.4.21.89" evidence="11"/>
<evidence type="ECO:0000256" key="9">
    <source>
        <dbReference type="ARBA" id="ARBA00033305"/>
    </source>
</evidence>
<evidence type="ECO:0000256" key="6">
    <source>
        <dbReference type="ARBA" id="ARBA00022968"/>
    </source>
</evidence>
<dbReference type="RefSeq" id="WP_021753978.1">
    <property type="nucleotide sequence ID" value="NC_022438.1"/>
</dbReference>
<dbReference type="MEROPS" id="S26.011"/>
<keyword evidence="2" id="KW-0645">Protease</keyword>
<dbReference type="Proteomes" id="UP000016743">
    <property type="component" value="Chromosome"/>
</dbReference>
<keyword evidence="7 12" id="KW-1133">Transmembrane helix</keyword>
<sequence length="184" mass="19112">MTSVTLTEDPFPTQDRRRSVSHRVRPLLVLRSIVLWLAAIVGAASIVIVSCCALFQLRPEVVVSGSMEPALPVGSLVLATETPGAELRPGDIVTVARPGGRGLVTHRVVSTEFVDGRTSIVLKGDANASPDPEPYLVSSAGKVVATLPVAGYVAAVMKTPLGIATIVVLVGVVIALGFGGRRKA</sequence>
<evidence type="ECO:0000256" key="5">
    <source>
        <dbReference type="ARBA" id="ARBA00022824"/>
    </source>
</evidence>
<dbReference type="InterPro" id="IPR001733">
    <property type="entry name" value="Peptidase_S26B"/>
</dbReference>
<name>U3P501_LEIXC</name>
<feature type="transmembrane region" description="Helical" evidence="12">
    <location>
        <begin position="33"/>
        <end position="57"/>
    </location>
</feature>
<dbReference type="InterPro" id="IPR036286">
    <property type="entry name" value="LexA/Signal_pep-like_sf"/>
</dbReference>
<dbReference type="SUPFAM" id="SSF51306">
    <property type="entry name" value="LexA/Signal peptidase"/>
    <property type="match status" value="1"/>
</dbReference>
<dbReference type="NCBIfam" id="TIGR02228">
    <property type="entry name" value="sigpep_I_arch"/>
    <property type="match status" value="1"/>
</dbReference>
<evidence type="ECO:0000256" key="10">
    <source>
        <dbReference type="ARBA" id="ARBA00045533"/>
    </source>
</evidence>
<keyword evidence="6" id="KW-0735">Signal-anchor</keyword>
<comment type="function">
    <text evidence="10">Catalytic component of the signal peptidase complex (SPC) which catalyzes the cleavage of N-terminal signal sequences from nascent proteins as they are translocated into the lumen of the endoplasmic reticulum. Specifically cleaves N-terminal signal peptides that contain a hydrophobic alpha-helix (h-region) shorter than 18-20 amino acids.</text>
</comment>
<dbReference type="PATRIC" id="fig|1389489.3.peg.293"/>
<protein>
    <recommendedName>
        <fullName evidence="9 11">Signal peptidase I</fullName>
        <ecNumber evidence="11">3.4.21.89</ecNumber>
    </recommendedName>
</protein>
<feature type="transmembrane region" description="Helical" evidence="12">
    <location>
        <begin position="161"/>
        <end position="179"/>
    </location>
</feature>
<dbReference type="KEGG" id="lxy:O159_03110"/>
<keyword evidence="3 12" id="KW-0812">Transmembrane</keyword>
<dbReference type="eggNOG" id="COG0681">
    <property type="taxonomic scope" value="Bacteria"/>
</dbReference>
<proteinExistence type="predicted"/>
<keyword evidence="5" id="KW-0256">Endoplasmic reticulum</keyword>
<evidence type="ECO:0000313" key="14">
    <source>
        <dbReference type="Proteomes" id="UP000016743"/>
    </source>
</evidence>
<dbReference type="CDD" id="cd06530">
    <property type="entry name" value="S26_SPase_I"/>
    <property type="match status" value="1"/>
</dbReference>
<dbReference type="HOGENOM" id="CLU_089996_1_1_11"/>
<dbReference type="OrthoDB" id="3178064at2"/>
<dbReference type="PANTHER" id="PTHR10806:SF6">
    <property type="entry name" value="SIGNAL PEPTIDASE COMPLEX CATALYTIC SUBUNIT SEC11"/>
    <property type="match status" value="1"/>
</dbReference>
<dbReference type="AlphaFoldDB" id="U3P501"/>
<gene>
    <name evidence="13" type="ORF">O159_03110</name>
</gene>
<dbReference type="InterPro" id="IPR019533">
    <property type="entry name" value="Peptidase_S26"/>
</dbReference>
<evidence type="ECO:0000256" key="4">
    <source>
        <dbReference type="ARBA" id="ARBA00022801"/>
    </source>
</evidence>